<keyword evidence="1" id="KW-0540">Nuclease</keyword>
<dbReference type="EMBL" id="JADKPO010000044">
    <property type="protein sequence ID" value="MBF4770274.1"/>
    <property type="molecule type" value="Genomic_DNA"/>
</dbReference>
<dbReference type="Gene3D" id="3.40.960.10">
    <property type="entry name" value="VSR Endonuclease"/>
    <property type="match status" value="1"/>
</dbReference>
<evidence type="ECO:0000256" key="7">
    <source>
        <dbReference type="SAM" id="MobiDB-lite"/>
    </source>
</evidence>
<dbReference type="Proteomes" id="UP000660668">
    <property type="component" value="Unassembled WGS sequence"/>
</dbReference>
<dbReference type="CDD" id="cd00221">
    <property type="entry name" value="Vsr"/>
    <property type="match status" value="1"/>
</dbReference>
<protein>
    <submittedName>
        <fullName evidence="8">Very short patch repair endonuclease</fullName>
    </submittedName>
</protein>
<evidence type="ECO:0000256" key="4">
    <source>
        <dbReference type="ARBA" id="ARBA00022801"/>
    </source>
</evidence>
<evidence type="ECO:0000256" key="2">
    <source>
        <dbReference type="ARBA" id="ARBA00022759"/>
    </source>
</evidence>
<reference evidence="8" key="1">
    <citation type="submission" date="2020-11" db="EMBL/GenBank/DDBJ databases">
        <title>Nocardioides cynanchi sp. nov., isolated from soil of rhizosphere of Cynanchum wilfordii.</title>
        <authorList>
            <person name="Lee J.-S."/>
            <person name="Suh M.K."/>
            <person name="Kim J.-S."/>
        </authorList>
    </citation>
    <scope>NUCLEOTIDE SEQUENCE</scope>
    <source>
        <strain evidence="8">KCTC 19276</strain>
    </source>
</reference>
<proteinExistence type="inferred from homology"/>
<keyword evidence="4" id="KW-0378">Hydrolase</keyword>
<accession>A0A930VMJ9</accession>
<dbReference type="GO" id="GO:0004519">
    <property type="term" value="F:endonuclease activity"/>
    <property type="evidence" value="ECO:0007669"/>
    <property type="project" value="UniProtKB-KW"/>
</dbReference>
<gene>
    <name evidence="8" type="ORF">ISU10_21065</name>
</gene>
<sequence length="197" mass="21908">MVRWTTRVTETRWQCAAALVPSSARSLPCGRACQTVGQDQRERSTCRRCTLDDVNSHGIPAPPPPSSAAVRRTMQGNRGTGTKPETALRSALHAAGLRFRKDFRLDRGAVKARPDVVFTKAKVAVFVDGCYWHSCPEHGTQPRSNAEYWTPKLARNVARDREQDAALREAGWTVLRIWEHVPVAEAVELVAHSVARE</sequence>
<dbReference type="AlphaFoldDB" id="A0A930VMJ9"/>
<feature type="region of interest" description="Disordered" evidence="7">
    <location>
        <begin position="57"/>
        <end position="84"/>
    </location>
</feature>
<dbReference type="NCBIfam" id="TIGR00632">
    <property type="entry name" value="vsr"/>
    <property type="match status" value="1"/>
</dbReference>
<keyword evidence="9" id="KW-1185">Reference proteome</keyword>
<keyword evidence="5" id="KW-0234">DNA repair</keyword>
<evidence type="ECO:0000256" key="1">
    <source>
        <dbReference type="ARBA" id="ARBA00022722"/>
    </source>
</evidence>
<keyword evidence="2 8" id="KW-0255">Endonuclease</keyword>
<name>A0A930VMJ9_9ACTN</name>
<dbReference type="Pfam" id="PF03852">
    <property type="entry name" value="Vsr"/>
    <property type="match status" value="1"/>
</dbReference>
<dbReference type="InterPro" id="IPR004603">
    <property type="entry name" value="DNA_mismatch_endonuc_vsr"/>
</dbReference>
<dbReference type="GO" id="GO:0006298">
    <property type="term" value="P:mismatch repair"/>
    <property type="evidence" value="ECO:0007669"/>
    <property type="project" value="InterPro"/>
</dbReference>
<keyword evidence="3" id="KW-0227">DNA damage</keyword>
<evidence type="ECO:0000256" key="6">
    <source>
        <dbReference type="ARBA" id="ARBA00029466"/>
    </source>
</evidence>
<comment type="similarity">
    <text evidence="6">Belongs to the Vsr family.</text>
</comment>
<organism evidence="8 9">
    <name type="scientific">Nocardioides agariphilus</name>
    <dbReference type="NCBI Taxonomy" id="433664"/>
    <lineage>
        <taxon>Bacteria</taxon>
        <taxon>Bacillati</taxon>
        <taxon>Actinomycetota</taxon>
        <taxon>Actinomycetes</taxon>
        <taxon>Propionibacteriales</taxon>
        <taxon>Nocardioidaceae</taxon>
        <taxon>Nocardioides</taxon>
    </lineage>
</organism>
<evidence type="ECO:0000313" key="8">
    <source>
        <dbReference type="EMBL" id="MBF4770274.1"/>
    </source>
</evidence>
<evidence type="ECO:0000313" key="9">
    <source>
        <dbReference type="Proteomes" id="UP000660668"/>
    </source>
</evidence>
<dbReference type="GO" id="GO:0016787">
    <property type="term" value="F:hydrolase activity"/>
    <property type="evidence" value="ECO:0007669"/>
    <property type="project" value="UniProtKB-KW"/>
</dbReference>
<dbReference type="SUPFAM" id="SSF52980">
    <property type="entry name" value="Restriction endonuclease-like"/>
    <property type="match status" value="1"/>
</dbReference>
<comment type="caution">
    <text evidence="8">The sequence shown here is derived from an EMBL/GenBank/DDBJ whole genome shotgun (WGS) entry which is preliminary data.</text>
</comment>
<dbReference type="InterPro" id="IPR011335">
    <property type="entry name" value="Restrct_endonuc-II-like"/>
</dbReference>
<evidence type="ECO:0000256" key="3">
    <source>
        <dbReference type="ARBA" id="ARBA00022763"/>
    </source>
</evidence>
<evidence type="ECO:0000256" key="5">
    <source>
        <dbReference type="ARBA" id="ARBA00023204"/>
    </source>
</evidence>